<comment type="caution">
    <text evidence="2">The sequence shown here is derived from an EMBL/GenBank/DDBJ whole genome shotgun (WGS) entry which is preliminary data.</text>
</comment>
<sequence length="209" mass="23635">MDEFLLPVLCSTTPDFSFYSQSSPLIASNAYYDSLHPDPLFTGNAPLPVLPSSAPDFNLEFELPLPPQTTINYSYTPTSITKQPELELEQPLSSKSIFSSPETDADVAWEPADIHHIGYRDVASNWRCAFAGCQSSRIFVRACDLRKHFRGHEKAFFCEKEQCQSAGVGFATRKDYNRHMRSHQPAIECPHMGCRRVFSRKDNMVSGQY</sequence>
<dbReference type="GeneID" id="36347724"/>
<feature type="domain" description="C2H2-type" evidence="1">
    <location>
        <begin position="126"/>
        <end position="152"/>
    </location>
</feature>
<dbReference type="InterPro" id="IPR051061">
    <property type="entry name" value="Zinc_finger_trans_reg"/>
</dbReference>
<dbReference type="STRING" id="398673.A0A2P4ZGC8"/>
<dbReference type="GO" id="GO:0005634">
    <property type="term" value="C:nucleus"/>
    <property type="evidence" value="ECO:0007669"/>
    <property type="project" value="TreeGrafter"/>
</dbReference>
<name>A0A2P4ZGC8_9HYPO</name>
<protein>
    <recommendedName>
        <fullName evidence="1">C2H2-type domain-containing protein</fullName>
    </recommendedName>
</protein>
<dbReference type="SMART" id="SM00355">
    <property type="entry name" value="ZnF_C2H2"/>
    <property type="match status" value="2"/>
</dbReference>
<feature type="domain" description="C2H2-type" evidence="1">
    <location>
        <begin position="156"/>
        <end position="183"/>
    </location>
</feature>
<dbReference type="PANTHER" id="PTHR46179">
    <property type="entry name" value="ZINC FINGER PROTEIN"/>
    <property type="match status" value="1"/>
</dbReference>
<keyword evidence="3" id="KW-1185">Reference proteome</keyword>
<dbReference type="InterPro" id="IPR013087">
    <property type="entry name" value="Znf_C2H2_type"/>
</dbReference>
<accession>A0A2P4ZGC8</accession>
<reference evidence="2 3" key="1">
    <citation type="journal article" date="2016" name="Genome Announc.">
        <title>Draft Whole-Genome Sequence of Trichoderma gamsii T6085, a Promising Biocontrol Agent of Fusarium Head Blight on Wheat.</title>
        <authorList>
            <person name="Baroncelli R."/>
            <person name="Zapparata A."/>
            <person name="Piaggeschi G."/>
            <person name="Sarrocco S."/>
            <person name="Vannacci G."/>
        </authorList>
    </citation>
    <scope>NUCLEOTIDE SEQUENCE [LARGE SCALE GENOMIC DNA]</scope>
    <source>
        <strain evidence="2 3">T6085</strain>
    </source>
</reference>
<dbReference type="AlphaFoldDB" id="A0A2P4ZGC8"/>
<dbReference type="Gene3D" id="3.30.160.60">
    <property type="entry name" value="Classic Zinc Finger"/>
    <property type="match status" value="1"/>
</dbReference>
<proteinExistence type="predicted"/>
<organism evidence="2 3">
    <name type="scientific">Trichoderma gamsii</name>
    <dbReference type="NCBI Taxonomy" id="398673"/>
    <lineage>
        <taxon>Eukaryota</taxon>
        <taxon>Fungi</taxon>
        <taxon>Dikarya</taxon>
        <taxon>Ascomycota</taxon>
        <taxon>Pezizomycotina</taxon>
        <taxon>Sordariomycetes</taxon>
        <taxon>Hypocreomycetidae</taxon>
        <taxon>Hypocreales</taxon>
        <taxon>Hypocreaceae</taxon>
        <taxon>Trichoderma</taxon>
    </lineage>
</organism>
<evidence type="ECO:0000313" key="2">
    <source>
        <dbReference type="EMBL" id="PON23333.1"/>
    </source>
</evidence>
<gene>
    <name evidence="2" type="ORF">TGAM01_v207860</name>
</gene>
<dbReference type="RefSeq" id="XP_024405084.1">
    <property type="nucleotide sequence ID" value="XM_024550189.1"/>
</dbReference>
<evidence type="ECO:0000259" key="1">
    <source>
        <dbReference type="SMART" id="SM00355"/>
    </source>
</evidence>
<dbReference type="GO" id="GO:0006357">
    <property type="term" value="P:regulation of transcription by RNA polymerase II"/>
    <property type="evidence" value="ECO:0007669"/>
    <property type="project" value="TreeGrafter"/>
</dbReference>
<dbReference type="Proteomes" id="UP000054821">
    <property type="component" value="Unassembled WGS sequence"/>
</dbReference>
<dbReference type="PANTHER" id="PTHR46179:SF19">
    <property type="entry name" value="C2H2 FINGER DOMAIN TRANSCRIPTION FACTOR (EUROFUNG)-RELATED"/>
    <property type="match status" value="1"/>
</dbReference>
<dbReference type="EMBL" id="JPDN02000030">
    <property type="protein sequence ID" value="PON23333.1"/>
    <property type="molecule type" value="Genomic_DNA"/>
</dbReference>
<evidence type="ECO:0000313" key="3">
    <source>
        <dbReference type="Proteomes" id="UP000054821"/>
    </source>
</evidence>